<dbReference type="PANTHER" id="PTHR37820">
    <property type="entry name" value="CELL DIVISION PROTEIN DIVIB"/>
    <property type="match status" value="1"/>
</dbReference>
<evidence type="ECO:0000256" key="4">
    <source>
        <dbReference type="ARBA" id="ARBA00022692"/>
    </source>
</evidence>
<dbReference type="InterPro" id="IPR034746">
    <property type="entry name" value="POTRA"/>
</dbReference>
<evidence type="ECO:0000256" key="1">
    <source>
        <dbReference type="ARBA" id="ARBA00004370"/>
    </source>
</evidence>
<dbReference type="RefSeq" id="WP_083038691.1">
    <property type="nucleotide sequence ID" value="NZ_CP020557.1"/>
</dbReference>
<evidence type="ECO:0000313" key="11">
    <source>
        <dbReference type="Proteomes" id="UP000192727"/>
    </source>
</evidence>
<dbReference type="PROSITE" id="PS51779">
    <property type="entry name" value="POTRA"/>
    <property type="match status" value="1"/>
</dbReference>
<evidence type="ECO:0000256" key="7">
    <source>
        <dbReference type="ARBA" id="ARBA00023306"/>
    </source>
</evidence>
<keyword evidence="7" id="KW-0131">Cell cycle</keyword>
<gene>
    <name evidence="10" type="ORF">B7C51_03675</name>
</gene>
<dbReference type="GO" id="GO:0051301">
    <property type="term" value="P:cell division"/>
    <property type="evidence" value="ECO:0007669"/>
    <property type="project" value="UniProtKB-KW"/>
</dbReference>
<feature type="domain" description="POTRA" evidence="9">
    <location>
        <begin position="45"/>
        <end position="113"/>
    </location>
</feature>
<evidence type="ECO:0000313" key="10">
    <source>
        <dbReference type="EMBL" id="ARF67103.1"/>
    </source>
</evidence>
<evidence type="ECO:0000259" key="9">
    <source>
        <dbReference type="PROSITE" id="PS51779"/>
    </source>
</evidence>
<dbReference type="AlphaFoldDB" id="A0A1V0UP97"/>
<evidence type="ECO:0000256" key="5">
    <source>
        <dbReference type="ARBA" id="ARBA00022989"/>
    </source>
</evidence>
<dbReference type="EMBL" id="CP020557">
    <property type="protein sequence ID" value="ARF67103.1"/>
    <property type="molecule type" value="Genomic_DNA"/>
</dbReference>
<keyword evidence="3" id="KW-0132">Cell division</keyword>
<dbReference type="Gene3D" id="3.40.50.10960">
    <property type="match status" value="1"/>
</dbReference>
<feature type="transmembrane region" description="Helical" evidence="8">
    <location>
        <begin position="23"/>
        <end position="40"/>
    </location>
</feature>
<evidence type="ECO:0000256" key="2">
    <source>
        <dbReference type="ARBA" id="ARBA00022475"/>
    </source>
</evidence>
<dbReference type="InterPro" id="IPR050487">
    <property type="entry name" value="FtsQ_DivIB"/>
</dbReference>
<keyword evidence="5 8" id="KW-1133">Transmembrane helix</keyword>
<reference evidence="10 11" key="1">
    <citation type="submission" date="2017-03" db="EMBL/GenBank/DDBJ databases">
        <title>Paenibacillus larvae genome sequencing.</title>
        <authorList>
            <person name="Dingman D.W."/>
        </authorList>
    </citation>
    <scope>NUCLEOTIDE SEQUENCE [LARGE SCALE GENOMIC DNA]</scope>
    <source>
        <strain evidence="10 11">SAG 10367</strain>
    </source>
</reference>
<dbReference type="Pfam" id="PF08478">
    <property type="entry name" value="POTRA_1"/>
    <property type="match status" value="1"/>
</dbReference>
<organism evidence="10 11">
    <name type="scientific">Paenibacillus larvae subsp. pulvifaciens</name>
    <dbReference type="NCBI Taxonomy" id="1477"/>
    <lineage>
        <taxon>Bacteria</taxon>
        <taxon>Bacillati</taxon>
        <taxon>Bacillota</taxon>
        <taxon>Bacilli</taxon>
        <taxon>Bacillales</taxon>
        <taxon>Paenibacillaceae</taxon>
        <taxon>Paenibacillus</taxon>
    </lineage>
</organism>
<evidence type="ECO:0000256" key="8">
    <source>
        <dbReference type="SAM" id="Phobius"/>
    </source>
</evidence>
<dbReference type="PANTHER" id="PTHR37820:SF1">
    <property type="entry name" value="CELL DIVISION PROTEIN FTSQ"/>
    <property type="match status" value="1"/>
</dbReference>
<evidence type="ECO:0000256" key="6">
    <source>
        <dbReference type="ARBA" id="ARBA00023136"/>
    </source>
</evidence>
<dbReference type="GO" id="GO:0005886">
    <property type="term" value="C:plasma membrane"/>
    <property type="evidence" value="ECO:0007669"/>
    <property type="project" value="TreeGrafter"/>
</dbReference>
<dbReference type="InterPro" id="IPR013685">
    <property type="entry name" value="POTRA_FtsQ_type"/>
</dbReference>
<keyword evidence="6 8" id="KW-0472">Membrane</keyword>
<keyword evidence="4 8" id="KW-0812">Transmembrane</keyword>
<dbReference type="Gene3D" id="3.10.20.310">
    <property type="entry name" value="membrane protein fhac"/>
    <property type="match status" value="1"/>
</dbReference>
<keyword evidence="2" id="KW-1003">Cell membrane</keyword>
<dbReference type="Proteomes" id="UP000192727">
    <property type="component" value="Chromosome"/>
</dbReference>
<comment type="subcellular location">
    <subcellularLocation>
        <location evidence="1">Membrane</location>
    </subcellularLocation>
</comment>
<evidence type="ECO:0000256" key="3">
    <source>
        <dbReference type="ARBA" id="ARBA00022618"/>
    </source>
</evidence>
<proteinExistence type="predicted"/>
<protein>
    <recommendedName>
        <fullName evidence="9">POTRA domain-containing protein</fullName>
    </recommendedName>
</protein>
<sequence length="250" mass="27793">MTDSKVPALPKQKTKKEKSSKKLLLILFLFFITVLVVLFFQSSLSRITEVHIKGNQNLTLEQIEQASGVSKGDHYFLTLSKKVEENVAKLPTVASVKVTKRFPGELTIEIKEFSKVGYTIDQDGNKQMVMENGVRLPAEETNQVLDRPILTGWSETDSHYQELCKVLGGLSESDLEDISEIRPDPMTAYPDGIKLFPAVKLGAKVEIITTIGFLPEKASYIGPFVKSWKEENNVSSGVIKMLESDSGKAI</sequence>
<name>A0A1V0UP97_9BACL</name>
<accession>A0A1V0UP97</accession>